<feature type="compositionally biased region" description="Basic and acidic residues" evidence="5">
    <location>
        <begin position="407"/>
        <end position="439"/>
    </location>
</feature>
<protein>
    <recommendedName>
        <fullName evidence="2">Nuclear speckle splicing regulatory protein 1</fullName>
    </recommendedName>
    <alternativeName>
        <fullName evidence="4">Coiled-coil domain-containing protein 55</fullName>
    </alternativeName>
</protein>
<sequence length="514" mass="60089">SCSLSWEEVMRGEARRMLLHKYGLILTKKTLQKNAFLPKPSVFGDDSDDEMTVGESIKKEALKKRVMKQTKLEMQKALEEDSSVYEYDSVYDDLQKTKEENNSKMLTGQDKKPKYIQNIMKAVEVRKKEQEKRMEKKIQKEREMEGEEFQDKEAFVTSAYKKRLQEKAEEEEREKREAEIEASLDVTKQKDLSGFYRHLLNQTVGEEEAPECSMRSAGVKLEKSRGYSDEAGQEKRVDGPVQVSNVKIEENLDADSDLGSESSGEEDTSDKKKAASTIKSNKGEMKGGNNKDRKKSRHSSSSSEESDDYVDLKGRHKAGDAGRTEKYKYQKHRGQEFKDRQGEHGSKDRHRHREEQDYRSRDRERKENENRNKDSRRERDREYTERDRPRTEKGEREKERGSRHKEKKQDRRDLEKHRKLDEEDQTDRDGKNRDNKEKSPQCSGNDDDTQHVSDSDSKRKVKEITEATQEDDSTQTSKFAKRSSEETVLSARDRYLARQMARIGNKAYVEKEED</sequence>
<keyword evidence="3" id="KW-0175">Coiled coil</keyword>
<evidence type="ECO:0000256" key="4">
    <source>
        <dbReference type="ARBA" id="ARBA00030718"/>
    </source>
</evidence>
<reference evidence="7" key="1">
    <citation type="submission" date="2025-08" db="UniProtKB">
        <authorList>
            <consortium name="Ensembl"/>
        </authorList>
    </citation>
    <scope>IDENTIFICATION</scope>
</reference>
<dbReference type="Ensembl" id="ENSLLET00000031222.1">
    <property type="protein sequence ID" value="ENSLLEP00000030060.1"/>
    <property type="gene ID" value="ENSLLEG00000018910.1"/>
</dbReference>
<feature type="compositionally biased region" description="Basic and acidic residues" evidence="5">
    <location>
        <begin position="310"/>
        <end position="346"/>
    </location>
</feature>
<dbReference type="Pfam" id="PF09745">
    <property type="entry name" value="NSRP1_N"/>
    <property type="match status" value="1"/>
</dbReference>
<feature type="region of interest" description="Disordered" evidence="5">
    <location>
        <begin position="164"/>
        <end position="187"/>
    </location>
</feature>
<dbReference type="PANTHER" id="PTHR31938">
    <property type="entry name" value="NUCLEAR SPECKLE SPLICING REGULATORY PROTEIN 1"/>
    <property type="match status" value="1"/>
</dbReference>
<accession>A0A8C5WDE5</accession>
<feature type="region of interest" description="Disordered" evidence="5">
    <location>
        <begin position="127"/>
        <end position="150"/>
    </location>
</feature>
<name>A0A8C5WDE5_9ANUR</name>
<dbReference type="OrthoDB" id="446635at2759"/>
<feature type="compositionally biased region" description="Acidic residues" evidence="5">
    <location>
        <begin position="251"/>
        <end position="268"/>
    </location>
</feature>
<dbReference type="GO" id="GO:0000381">
    <property type="term" value="P:regulation of alternative mRNA splicing, via spliceosome"/>
    <property type="evidence" value="ECO:0007669"/>
    <property type="project" value="InterPro"/>
</dbReference>
<comment type="similarity">
    <text evidence="1">Belongs to the NSRP1 family.</text>
</comment>
<evidence type="ECO:0000256" key="3">
    <source>
        <dbReference type="ARBA" id="ARBA00023054"/>
    </source>
</evidence>
<feature type="compositionally biased region" description="Basic and acidic residues" evidence="5">
    <location>
        <begin position="281"/>
        <end position="291"/>
    </location>
</feature>
<feature type="compositionally biased region" description="Basic and acidic residues" evidence="5">
    <location>
        <begin position="353"/>
        <end position="400"/>
    </location>
</feature>
<feature type="compositionally biased region" description="Basic and acidic residues" evidence="5">
    <location>
        <begin position="448"/>
        <end position="465"/>
    </location>
</feature>
<dbReference type="Proteomes" id="UP000694569">
    <property type="component" value="Unplaced"/>
</dbReference>
<evidence type="ECO:0000256" key="5">
    <source>
        <dbReference type="SAM" id="MobiDB-lite"/>
    </source>
</evidence>
<evidence type="ECO:0000313" key="7">
    <source>
        <dbReference type="Ensembl" id="ENSLLEP00000030060.1"/>
    </source>
</evidence>
<dbReference type="GeneTree" id="ENSGT00940000154049"/>
<gene>
    <name evidence="7" type="primary">NSRP1</name>
</gene>
<feature type="region of interest" description="Disordered" evidence="5">
    <location>
        <begin position="202"/>
        <end position="489"/>
    </location>
</feature>
<evidence type="ECO:0000256" key="1">
    <source>
        <dbReference type="ARBA" id="ARBA00010126"/>
    </source>
</evidence>
<evidence type="ECO:0000259" key="6">
    <source>
        <dbReference type="Pfam" id="PF09745"/>
    </source>
</evidence>
<feature type="compositionally biased region" description="Basic and acidic residues" evidence="5">
    <location>
        <begin position="220"/>
        <end position="238"/>
    </location>
</feature>
<organism evidence="7 8">
    <name type="scientific">Leptobrachium leishanense</name>
    <name type="common">Leishan spiny toad</name>
    <dbReference type="NCBI Taxonomy" id="445787"/>
    <lineage>
        <taxon>Eukaryota</taxon>
        <taxon>Metazoa</taxon>
        <taxon>Chordata</taxon>
        <taxon>Craniata</taxon>
        <taxon>Vertebrata</taxon>
        <taxon>Euteleostomi</taxon>
        <taxon>Amphibia</taxon>
        <taxon>Batrachia</taxon>
        <taxon>Anura</taxon>
        <taxon>Pelobatoidea</taxon>
        <taxon>Megophryidae</taxon>
        <taxon>Leptobrachium</taxon>
    </lineage>
</organism>
<dbReference type="InterPro" id="IPR018612">
    <property type="entry name" value="NSRP1_N"/>
</dbReference>
<feature type="domain" description="Nuclear speckle splicing regulatory protein 1 N-terminal" evidence="6">
    <location>
        <begin position="71"/>
        <end position="189"/>
    </location>
</feature>
<proteinExistence type="inferred from homology"/>
<dbReference type="PANTHER" id="PTHR31938:SF4">
    <property type="entry name" value="NUCLEAR SPECKLE SPLICING REGULATORY PROTEIN 1"/>
    <property type="match status" value="1"/>
</dbReference>
<reference evidence="7" key="2">
    <citation type="submission" date="2025-09" db="UniProtKB">
        <authorList>
            <consortium name="Ensembl"/>
        </authorList>
    </citation>
    <scope>IDENTIFICATION</scope>
</reference>
<keyword evidence="8" id="KW-1185">Reference proteome</keyword>
<dbReference type="AlphaFoldDB" id="A0A8C5WDE5"/>
<evidence type="ECO:0000313" key="8">
    <source>
        <dbReference type="Proteomes" id="UP000694569"/>
    </source>
</evidence>
<evidence type="ECO:0000256" key="2">
    <source>
        <dbReference type="ARBA" id="ARBA00020556"/>
    </source>
</evidence>
<dbReference type="InterPro" id="IPR042816">
    <property type="entry name" value="Nsrp1"/>
</dbReference>